<dbReference type="AlphaFoldDB" id="A0A495BJ67"/>
<sequence length="152" mass="17079">MNDMNGSVRIVISDAGYEVPIENRPLWRLLMLCLCMKLLSSDGVGLPTAKIRAGSWMVLRPARWHEYKDFLFGYSDESPKVMPDSNVDRAIQIGIAKGYFSMSNSGRVELMSMGQSLVELAEQADVASAEREFLQDIKSKLTDKVVKFIIWG</sequence>
<evidence type="ECO:0000313" key="2">
    <source>
        <dbReference type="Proteomes" id="UP000279384"/>
    </source>
</evidence>
<evidence type="ECO:0000313" key="1">
    <source>
        <dbReference type="EMBL" id="RKQ61389.1"/>
    </source>
</evidence>
<dbReference type="EMBL" id="RBID01000011">
    <property type="protein sequence ID" value="RKQ61389.1"/>
    <property type="molecule type" value="Genomic_DNA"/>
</dbReference>
<dbReference type="Proteomes" id="UP000279384">
    <property type="component" value="Unassembled WGS sequence"/>
</dbReference>
<reference evidence="1 2" key="1">
    <citation type="submission" date="2018-10" db="EMBL/GenBank/DDBJ databases">
        <title>Genomic Encyclopedia of Type Strains, Phase IV (KMG-IV): sequencing the most valuable type-strain genomes for metagenomic binning, comparative biology and taxonomic classification.</title>
        <authorList>
            <person name="Goeker M."/>
        </authorList>
    </citation>
    <scope>NUCLEOTIDE SEQUENCE [LARGE SCALE GENOMIC DNA]</scope>
    <source>
        <strain evidence="1 2">DSM 3303</strain>
    </source>
</reference>
<name>A0A495BJ67_VOGIN</name>
<protein>
    <submittedName>
        <fullName evidence="1">Uncharacterized protein</fullName>
    </submittedName>
</protein>
<proteinExistence type="predicted"/>
<gene>
    <name evidence="1" type="ORF">C8E02_1162</name>
</gene>
<accession>A0A495BJ67</accession>
<comment type="caution">
    <text evidence="1">The sequence shown here is derived from an EMBL/GenBank/DDBJ whole genome shotgun (WGS) entry which is preliminary data.</text>
</comment>
<dbReference type="RefSeq" id="WP_147424454.1">
    <property type="nucleotide sequence ID" value="NZ_RBID01000011.1"/>
</dbReference>
<organism evidence="1 2">
    <name type="scientific">Vogesella indigofera</name>
    <name type="common">Pseudomonas indigofera</name>
    <dbReference type="NCBI Taxonomy" id="45465"/>
    <lineage>
        <taxon>Bacteria</taxon>
        <taxon>Pseudomonadati</taxon>
        <taxon>Pseudomonadota</taxon>
        <taxon>Betaproteobacteria</taxon>
        <taxon>Neisseriales</taxon>
        <taxon>Chromobacteriaceae</taxon>
        <taxon>Vogesella</taxon>
    </lineage>
</organism>